<gene>
    <name evidence="1" type="ORF">HNQ46_001166</name>
</gene>
<dbReference type="EMBL" id="JACHHH010000005">
    <property type="protein sequence ID" value="MBB6041189.1"/>
    <property type="molecule type" value="Genomic_DNA"/>
</dbReference>
<evidence type="ECO:0000313" key="1">
    <source>
        <dbReference type="EMBL" id="MBB6041189.1"/>
    </source>
</evidence>
<comment type="caution">
    <text evidence="1">The sequence shown here is derived from an EMBL/GenBank/DDBJ whole genome shotgun (WGS) entry which is preliminary data.</text>
</comment>
<evidence type="ECO:0000313" key="2">
    <source>
        <dbReference type="Proteomes" id="UP000522163"/>
    </source>
</evidence>
<accession>A0A7W9SFE7</accession>
<organism evidence="1 2">
    <name type="scientific">Oribacterium sinus</name>
    <dbReference type="NCBI Taxonomy" id="237576"/>
    <lineage>
        <taxon>Bacteria</taxon>
        <taxon>Bacillati</taxon>
        <taxon>Bacillota</taxon>
        <taxon>Clostridia</taxon>
        <taxon>Lachnospirales</taxon>
        <taxon>Lachnospiraceae</taxon>
        <taxon>Oribacterium</taxon>
    </lineage>
</organism>
<reference evidence="1 2" key="1">
    <citation type="submission" date="2020-08" db="EMBL/GenBank/DDBJ databases">
        <title>Genomic Encyclopedia of Type Strains, Phase IV (KMG-IV): sequencing the most valuable type-strain genomes for metagenomic binning, comparative biology and taxonomic classification.</title>
        <authorList>
            <person name="Goeker M."/>
        </authorList>
    </citation>
    <scope>NUCLEOTIDE SEQUENCE [LARGE SCALE GENOMIC DNA]</scope>
    <source>
        <strain evidence="1 2">DSM 17245</strain>
    </source>
</reference>
<dbReference type="GeneID" id="85014706"/>
<protein>
    <submittedName>
        <fullName evidence="1">Uncharacterized protein</fullName>
    </submittedName>
</protein>
<dbReference type="AlphaFoldDB" id="A0A7W9SFE7"/>
<dbReference type="RefSeq" id="WP_243155859.1">
    <property type="nucleotide sequence ID" value="NZ_JACHHH010000005.1"/>
</dbReference>
<sequence length="487" mass="55968">MSLMQMIFKKPEEVFGEDGEEPVEKQPLDLLSVKGDRISTVLETENIELLLEKEQGRIRLVQKNSGGEELKTLMECPYAENADARKELTDMMTAVKKDIESAIEVGRTSLRIPESKYELFMYMRRRPSIPMDMDKLNRELSSGEARENVALFRSFLEKNPRINVYVGIYTLGQDTAYRILKQEWRMLSNVRFIVLENYEKKPISWSDPRIQESLKDSPNVASIGIGIKGDRPRYAIELRTEDLASSVKKAAMLSHHLFNIREEMIDAQTQGFAKAMWELGTKRGKSEEFIRKTVEDLALEDACYRISETAAKEIVKKVQERGFNEGEDIGLFRVPVLDRRLLLNLLKKAENGFLVVDDAGQFQYYRDMTGKLVMQYGWEKDECWYIAPKGKEEKEIRAEAAKVLLEGKYLQALGKILMENRNLSVSDAYSNLKNFIISYEKLGMGEGEQIETLGLARDFFPKENIEEIQTVIGEVLSESSLYDNFGF</sequence>
<proteinExistence type="predicted"/>
<dbReference type="Proteomes" id="UP000522163">
    <property type="component" value="Unassembled WGS sequence"/>
</dbReference>
<name>A0A7W9SFE7_9FIRM</name>